<dbReference type="Proteomes" id="UP000298416">
    <property type="component" value="Unassembled WGS sequence"/>
</dbReference>
<proteinExistence type="predicted"/>
<feature type="region of interest" description="Disordered" evidence="1">
    <location>
        <begin position="62"/>
        <end position="93"/>
    </location>
</feature>
<evidence type="ECO:0000313" key="3">
    <source>
        <dbReference type="Proteomes" id="UP000298416"/>
    </source>
</evidence>
<accession>A0A8X8ZRW2</accession>
<name>A0A8X8ZRW2_SALSN</name>
<evidence type="ECO:0000313" key="2">
    <source>
        <dbReference type="EMBL" id="KAG6414867.1"/>
    </source>
</evidence>
<keyword evidence="3" id="KW-1185">Reference proteome</keyword>
<comment type="caution">
    <text evidence="2">The sequence shown here is derived from an EMBL/GenBank/DDBJ whole genome shotgun (WGS) entry which is preliminary data.</text>
</comment>
<sequence>MAVINSCLCQVEIMKYLRLHKSQGETSFAASEARGGSNVDDDRGVDNQKVKSLMEAMHRVISYRSRKNPSPEAAAPSGSYLGPKRSTGETNRL</sequence>
<organism evidence="2">
    <name type="scientific">Salvia splendens</name>
    <name type="common">Scarlet sage</name>
    <dbReference type="NCBI Taxonomy" id="180675"/>
    <lineage>
        <taxon>Eukaryota</taxon>
        <taxon>Viridiplantae</taxon>
        <taxon>Streptophyta</taxon>
        <taxon>Embryophyta</taxon>
        <taxon>Tracheophyta</taxon>
        <taxon>Spermatophyta</taxon>
        <taxon>Magnoliopsida</taxon>
        <taxon>eudicotyledons</taxon>
        <taxon>Gunneridae</taxon>
        <taxon>Pentapetalae</taxon>
        <taxon>asterids</taxon>
        <taxon>lamiids</taxon>
        <taxon>Lamiales</taxon>
        <taxon>Lamiaceae</taxon>
        <taxon>Nepetoideae</taxon>
        <taxon>Mentheae</taxon>
        <taxon>Salviinae</taxon>
        <taxon>Salvia</taxon>
        <taxon>Salvia subgen. Calosphace</taxon>
        <taxon>core Calosphace</taxon>
    </lineage>
</organism>
<protein>
    <submittedName>
        <fullName evidence="2">Uncharacterized protein</fullName>
    </submittedName>
</protein>
<evidence type="ECO:0000256" key="1">
    <source>
        <dbReference type="SAM" id="MobiDB-lite"/>
    </source>
</evidence>
<reference evidence="2" key="1">
    <citation type="submission" date="2018-01" db="EMBL/GenBank/DDBJ databases">
        <authorList>
            <person name="Mao J.F."/>
        </authorList>
    </citation>
    <scope>NUCLEOTIDE SEQUENCE</scope>
    <source>
        <strain evidence="2">Huo1</strain>
        <tissue evidence="2">Leaf</tissue>
    </source>
</reference>
<gene>
    <name evidence="2" type="ORF">SASPL_122241</name>
</gene>
<dbReference type="AlphaFoldDB" id="A0A8X8ZRW2"/>
<dbReference type="EMBL" id="PNBA02000008">
    <property type="protein sequence ID" value="KAG6414867.1"/>
    <property type="molecule type" value="Genomic_DNA"/>
</dbReference>
<reference evidence="2" key="2">
    <citation type="submission" date="2020-08" db="EMBL/GenBank/DDBJ databases">
        <title>Plant Genome Project.</title>
        <authorList>
            <person name="Zhang R.-G."/>
        </authorList>
    </citation>
    <scope>NUCLEOTIDE SEQUENCE</scope>
    <source>
        <strain evidence="2">Huo1</strain>
        <tissue evidence="2">Leaf</tissue>
    </source>
</reference>